<feature type="transmembrane region" description="Helical" evidence="1">
    <location>
        <begin position="132"/>
        <end position="151"/>
    </location>
</feature>
<keyword evidence="1" id="KW-0472">Membrane</keyword>
<feature type="transmembrane region" description="Helical" evidence="1">
    <location>
        <begin position="205"/>
        <end position="222"/>
    </location>
</feature>
<dbReference type="RefSeq" id="WP_252664127.1">
    <property type="nucleotide sequence ID" value="NZ_CP098611.1"/>
</dbReference>
<feature type="transmembrane region" description="Helical" evidence="1">
    <location>
        <begin position="157"/>
        <end position="173"/>
    </location>
</feature>
<feature type="transmembrane region" description="Helical" evidence="1">
    <location>
        <begin position="12"/>
        <end position="35"/>
    </location>
</feature>
<feature type="transmembrane region" description="Helical" evidence="1">
    <location>
        <begin position="332"/>
        <end position="351"/>
    </location>
</feature>
<protein>
    <recommendedName>
        <fullName evidence="4">Glycosyltransferase RgtA/B/C/D-like domain-containing protein</fullName>
    </recommendedName>
</protein>
<evidence type="ECO:0008006" key="4">
    <source>
        <dbReference type="Google" id="ProtNLM"/>
    </source>
</evidence>
<evidence type="ECO:0000256" key="1">
    <source>
        <dbReference type="SAM" id="Phobius"/>
    </source>
</evidence>
<organism evidence="2 3">
    <name type="scientific">Phormidium yuhuli AB48</name>
    <dbReference type="NCBI Taxonomy" id="2940671"/>
    <lineage>
        <taxon>Bacteria</taxon>
        <taxon>Bacillati</taxon>
        <taxon>Cyanobacteriota</taxon>
        <taxon>Cyanophyceae</taxon>
        <taxon>Oscillatoriophycideae</taxon>
        <taxon>Oscillatoriales</taxon>
        <taxon>Oscillatoriaceae</taxon>
        <taxon>Phormidium</taxon>
        <taxon>Phormidium yuhuli</taxon>
    </lineage>
</organism>
<gene>
    <name evidence="2" type="ORF">NEA10_04805</name>
</gene>
<evidence type="ECO:0000313" key="2">
    <source>
        <dbReference type="EMBL" id="USR92048.1"/>
    </source>
</evidence>
<reference evidence="2" key="1">
    <citation type="submission" date="2022-06" db="EMBL/GenBank/DDBJ databases">
        <title>Genome sequence of Phormidium yuhuli AB48 isolated from an industrial photobioreactor environment.</title>
        <authorList>
            <person name="Qiu Y."/>
            <person name="Noonan A.J.C."/>
            <person name="Dofher K."/>
            <person name="Koch M."/>
            <person name="Kieft B."/>
            <person name="Lin X."/>
            <person name="Ziels R.M."/>
            <person name="Hallam S.J."/>
        </authorList>
    </citation>
    <scope>NUCLEOTIDE SEQUENCE</scope>
    <source>
        <strain evidence="2">AB48</strain>
    </source>
</reference>
<proteinExistence type="predicted"/>
<evidence type="ECO:0000313" key="3">
    <source>
        <dbReference type="Proteomes" id="UP001056708"/>
    </source>
</evidence>
<dbReference type="Proteomes" id="UP001056708">
    <property type="component" value="Chromosome"/>
</dbReference>
<feature type="transmembrane region" description="Helical" evidence="1">
    <location>
        <begin position="229"/>
        <end position="254"/>
    </location>
</feature>
<keyword evidence="1" id="KW-0812">Transmembrane</keyword>
<dbReference type="EMBL" id="CP098611">
    <property type="protein sequence ID" value="USR92048.1"/>
    <property type="molecule type" value="Genomic_DNA"/>
</dbReference>
<feature type="transmembrane region" description="Helical" evidence="1">
    <location>
        <begin position="180"/>
        <end position="199"/>
    </location>
</feature>
<feature type="transmembrane region" description="Helical" evidence="1">
    <location>
        <begin position="358"/>
        <end position="377"/>
    </location>
</feature>
<sequence length="659" mass="74012">MKSIKSIYYNKKWFTISSSIVLFFNLCLLTALYVASEQTYYWSDFVNYQYFTEYIFEIYQDSRLDALNLILNSRDTTSYNLLFTVPLLPVFDIFGLSRFTYILSLVLFYLLPFALSLGAVATQIINAPARQVFWGTVFLSLLSPFTLATSFRGLPDTGGMTLICLAVFLYLQSHRASAKVRFPTIITLIGVGLLLAGAIAFRRHFAYSVVAFLGAMLIWEVMSFWKWGLGAIIATVLRVTTIALSIFLALAIAMPNFLQDSLNRDYRSLYLSFTHPIGDVLNYYGNGAGWLLWGLAILGWLSIQDSKRGAFPFLLGLWEIGLWLGIVRYTHVHYTLHFAPFLVWGIAALIWETRRVGVLVWILVGFNAIVGLTPLSLPQVPGLAQGYPPLVRDDIAQVDLLVAALRDMPQPVYVAASSEHLNPDLIRSAERQIYGDDLKLAVLRVPQVDSSDEYPLRALLQAQTVVVPDSFQHSLRPDEQTVVRVVSDAFNQEWTLIQDFLRLNRRFSLSDVEVRLYRRVRDTDLATAIATLAKMQAAIAPRYEGHRQWVSIPPRAQIQKSQDSHEISGETPLSLLYLPPLEETGTLEGELDSTCQQGQLQLTLHITLHNPAGDAVQQQEFPLTNGSFNHPLPPIDSPGYISLSLTSDSPCSLNLTLKN</sequence>
<keyword evidence="1" id="KW-1133">Transmembrane helix</keyword>
<feature type="transmembrane region" description="Helical" evidence="1">
    <location>
        <begin position="283"/>
        <end position="303"/>
    </location>
</feature>
<feature type="transmembrane region" description="Helical" evidence="1">
    <location>
        <begin position="99"/>
        <end position="120"/>
    </location>
</feature>
<feature type="transmembrane region" description="Helical" evidence="1">
    <location>
        <begin position="310"/>
        <end position="326"/>
    </location>
</feature>
<accession>A0ABY5AT75</accession>
<keyword evidence="3" id="KW-1185">Reference proteome</keyword>
<name>A0ABY5AT75_9CYAN</name>